<dbReference type="PANTHER" id="PTHR40841:SF2">
    <property type="entry name" value="SIDEROPHORE-DEGRADING ESTERASE (EUROFUNG)"/>
    <property type="match status" value="1"/>
</dbReference>
<reference evidence="3 4" key="1">
    <citation type="submission" date="2018-03" db="EMBL/GenBank/DDBJ databases">
        <title>Genome sequencing of Ottowia sp.</title>
        <authorList>
            <person name="Kim S.-J."/>
            <person name="Heo J."/>
            <person name="Kwon S.-W."/>
        </authorList>
    </citation>
    <scope>NUCLEOTIDE SEQUENCE [LARGE SCALE GENOMIC DNA]</scope>
    <source>
        <strain evidence="3 4">KADR8-3</strain>
    </source>
</reference>
<dbReference type="Gene3D" id="3.40.50.1820">
    <property type="entry name" value="alpha/beta hydrolase"/>
    <property type="match status" value="1"/>
</dbReference>
<protein>
    <submittedName>
        <fullName evidence="3">Esterase</fullName>
    </submittedName>
</protein>
<dbReference type="SUPFAM" id="SSF53474">
    <property type="entry name" value="alpha/beta-Hydrolases"/>
    <property type="match status" value="1"/>
</dbReference>
<dbReference type="InterPro" id="IPR000801">
    <property type="entry name" value="Esterase-like"/>
</dbReference>
<dbReference type="GO" id="GO:0016788">
    <property type="term" value="F:hydrolase activity, acting on ester bonds"/>
    <property type="evidence" value="ECO:0007669"/>
    <property type="project" value="TreeGrafter"/>
</dbReference>
<proteinExistence type="inferred from homology"/>
<evidence type="ECO:0000313" key="4">
    <source>
        <dbReference type="Proteomes" id="UP000239709"/>
    </source>
</evidence>
<name>A0A2S0MAJ7_9BURK</name>
<gene>
    <name evidence="3" type="ORF">C6570_00595</name>
</gene>
<comment type="similarity">
    <text evidence="1">Belongs to the esterase D family.</text>
</comment>
<dbReference type="KEGG" id="otk:C6570_00595"/>
<accession>A0A2S0MAJ7</accession>
<dbReference type="Pfam" id="PF00756">
    <property type="entry name" value="Esterase"/>
    <property type="match status" value="1"/>
</dbReference>
<dbReference type="AlphaFoldDB" id="A0A2S0MAJ7"/>
<sequence length="298" mass="32391">MLARQPANHGGRRTVTAWPPVELPASQLRRVRAAANGADYRVSLWLPDGPPPANGFPAIYVLDAGALFATFVEAIRRGNRRVDATGVAPMAVIGIGHDADELFANRLRRRDYTWGPAAQEAPPDDGPVGGGPAFLHFLVDELAPALRQELPLDGTRQTLFGHSLAGQFVLQALAARPEAFRTWAAISPSIWWDAAGLKARLATTLPSTRTPNVFMAVGEWEGAVPPWQRAHPGHDLLVARRAQRDMVGHAQALAQDMAAWLGPDRAAFRIFEDEDHASVVMVGCQRTLRFATARNQAM</sequence>
<dbReference type="Proteomes" id="UP000239709">
    <property type="component" value="Chromosome"/>
</dbReference>
<evidence type="ECO:0000256" key="1">
    <source>
        <dbReference type="ARBA" id="ARBA00005622"/>
    </source>
</evidence>
<keyword evidence="2" id="KW-0378">Hydrolase</keyword>
<evidence type="ECO:0000256" key="2">
    <source>
        <dbReference type="ARBA" id="ARBA00022801"/>
    </source>
</evidence>
<dbReference type="OrthoDB" id="9784036at2"/>
<organism evidence="3 4">
    <name type="scientific">Ottowia oryzae</name>
    <dbReference type="NCBI Taxonomy" id="2109914"/>
    <lineage>
        <taxon>Bacteria</taxon>
        <taxon>Pseudomonadati</taxon>
        <taxon>Pseudomonadota</taxon>
        <taxon>Betaproteobacteria</taxon>
        <taxon>Burkholderiales</taxon>
        <taxon>Comamonadaceae</taxon>
        <taxon>Ottowia</taxon>
    </lineage>
</organism>
<dbReference type="EMBL" id="CP027666">
    <property type="protein sequence ID" value="AVO32925.1"/>
    <property type="molecule type" value="Genomic_DNA"/>
</dbReference>
<evidence type="ECO:0000313" key="3">
    <source>
        <dbReference type="EMBL" id="AVO32925.1"/>
    </source>
</evidence>
<dbReference type="PANTHER" id="PTHR40841">
    <property type="entry name" value="SIDEROPHORE TRIACETYLFUSARININE C ESTERASE"/>
    <property type="match status" value="1"/>
</dbReference>
<dbReference type="InterPro" id="IPR052558">
    <property type="entry name" value="Siderophore_Hydrolase_D"/>
</dbReference>
<dbReference type="InterPro" id="IPR029058">
    <property type="entry name" value="AB_hydrolase_fold"/>
</dbReference>
<keyword evidence="4" id="KW-1185">Reference proteome</keyword>